<dbReference type="RefSeq" id="WP_340239959.1">
    <property type="nucleotide sequence ID" value="NZ_JBBEWC010000017.1"/>
</dbReference>
<keyword evidence="3" id="KW-1185">Reference proteome</keyword>
<dbReference type="EMBL" id="JBHULC010000043">
    <property type="protein sequence ID" value="MFD2524111.1"/>
    <property type="molecule type" value="Genomic_DNA"/>
</dbReference>
<evidence type="ECO:0000256" key="1">
    <source>
        <dbReference type="SAM" id="Phobius"/>
    </source>
</evidence>
<organism evidence="2 3">
    <name type="scientific">Emticicia soli</name>
    <dbReference type="NCBI Taxonomy" id="2027878"/>
    <lineage>
        <taxon>Bacteria</taxon>
        <taxon>Pseudomonadati</taxon>
        <taxon>Bacteroidota</taxon>
        <taxon>Cytophagia</taxon>
        <taxon>Cytophagales</taxon>
        <taxon>Leadbetterellaceae</taxon>
        <taxon>Emticicia</taxon>
    </lineage>
</organism>
<proteinExistence type="predicted"/>
<keyword evidence="1" id="KW-0812">Transmembrane</keyword>
<evidence type="ECO:0000313" key="3">
    <source>
        <dbReference type="Proteomes" id="UP001597510"/>
    </source>
</evidence>
<comment type="caution">
    <text evidence="2">The sequence shown here is derived from an EMBL/GenBank/DDBJ whole genome shotgun (WGS) entry which is preliminary data.</text>
</comment>
<feature type="transmembrane region" description="Helical" evidence="1">
    <location>
        <begin position="12"/>
        <end position="31"/>
    </location>
</feature>
<protein>
    <submittedName>
        <fullName evidence="2">Uncharacterized protein</fullName>
    </submittedName>
</protein>
<feature type="transmembrane region" description="Helical" evidence="1">
    <location>
        <begin position="97"/>
        <end position="116"/>
    </location>
</feature>
<feature type="transmembrane region" description="Helical" evidence="1">
    <location>
        <begin position="326"/>
        <end position="343"/>
    </location>
</feature>
<accession>A0ABW5JDG0</accession>
<name>A0ABW5JDG0_9BACT</name>
<keyword evidence="1" id="KW-0472">Membrane</keyword>
<evidence type="ECO:0000313" key="2">
    <source>
        <dbReference type="EMBL" id="MFD2524111.1"/>
    </source>
</evidence>
<dbReference type="Proteomes" id="UP001597510">
    <property type="component" value="Unassembled WGS sequence"/>
</dbReference>
<keyword evidence="1" id="KW-1133">Transmembrane helix</keyword>
<reference evidence="3" key="1">
    <citation type="journal article" date="2019" name="Int. J. Syst. Evol. Microbiol.">
        <title>The Global Catalogue of Microorganisms (GCM) 10K type strain sequencing project: providing services to taxonomists for standard genome sequencing and annotation.</title>
        <authorList>
            <consortium name="The Broad Institute Genomics Platform"/>
            <consortium name="The Broad Institute Genome Sequencing Center for Infectious Disease"/>
            <person name="Wu L."/>
            <person name="Ma J."/>
        </authorList>
    </citation>
    <scope>NUCLEOTIDE SEQUENCE [LARGE SCALE GENOMIC DNA]</scope>
    <source>
        <strain evidence="3">KCTC 52344</strain>
    </source>
</reference>
<feature type="transmembrane region" description="Helical" evidence="1">
    <location>
        <begin position="173"/>
        <end position="202"/>
    </location>
</feature>
<feature type="transmembrane region" description="Helical" evidence="1">
    <location>
        <begin position="208"/>
        <end position="227"/>
    </location>
</feature>
<feature type="transmembrane region" description="Helical" evidence="1">
    <location>
        <begin position="259"/>
        <end position="282"/>
    </location>
</feature>
<feature type="transmembrane region" description="Helical" evidence="1">
    <location>
        <begin position="294"/>
        <end position="314"/>
    </location>
</feature>
<sequence length="561" mass="65672">MTRFFITLSRLQKFAILLGIIPVLFYCYVIFHFSSNVPFYDDFFWGFDYLETFVQKNTALEKIKMLLMQHNQHRFIYFRAVLLGLFNLENNLNFKHLILLGNLSLLGIFVIYGLVFKRLKISWAYFLPIPFLLFQYQFMFNSIVSYGVPNMSIIVLAILTFYFACFASPKHSYLIWIAGFFATFSNGNGIVVFFVAIILLLLQQRFRQAIYTGIAYALSLAIYFSGFQMNSGEATLNGNTFMYAFRFLGAAFLTNINMISVAFGIVAVAGIVIYFVYFFLKLIQSKFKPVDNKVLLFCFGVFLFLACTAMMTAIVRAIHKVEIPDWYKNYSILFIITIYLFLIHFKWQQYARLSVLGVFFLYAVGIWYKSAEKNLISFQLLKATFDADVANFDRYKYWPFLTAQEGIDFYERHNKQTNQFIEKGWYRLPDTPLKQLSFDETKSEKTTFLIRKSAEHYAHLVDYDPASLKATDRIYKERYGFIVNDSTKRLYFFGFTPTFNGIRGIIQHKSLFYDKGGFGVKYEYFKNAIPAGEYRVGIVFIDADKKQEWKVSDQTIRIDNY</sequence>
<gene>
    <name evidence="2" type="ORF">ACFSR2_24660</name>
</gene>
<feature type="transmembrane region" description="Helical" evidence="1">
    <location>
        <begin position="146"/>
        <end position="166"/>
    </location>
</feature>
<feature type="transmembrane region" description="Helical" evidence="1">
    <location>
        <begin position="350"/>
        <end position="368"/>
    </location>
</feature>